<keyword evidence="7" id="KW-1185">Reference proteome</keyword>
<accession>A0ABD3S889</accession>
<dbReference type="Proteomes" id="UP001634393">
    <property type="component" value="Unassembled WGS sequence"/>
</dbReference>
<sequence length="281" mass="31151">MDSPPLHPNDNDPASPHLPLVNDDLTKSSPVPSPPPKEVIDIEPKRYLPNQTSLPSPFNNVVSNDDFSYFGAPSHDEFLSASPPDIDDDSPYLAAPPTDFDDDCSIDGATLTSDIISNPPPNQSVSSSALQQKKKKRRNIFSRIEQKSSSNNNLDLKGHVMVKVRTTPADIIKLENNTRIIPEEEAVCRFCFHPLFSGNNDHHNNNNNVMMLKCKCKKLSLTHELCASEWSDKEGNNNKCNVCDQDVTLSKPTDNSSSITPKPDKGFTLKKLWSCYSCQAD</sequence>
<dbReference type="AlphaFoldDB" id="A0ABD3S889"/>
<evidence type="ECO:0000313" key="6">
    <source>
        <dbReference type="EMBL" id="KAL3820703.1"/>
    </source>
</evidence>
<dbReference type="PANTHER" id="PTHR46158:SF1">
    <property type="entry name" value="RING_U-BOX SUPERFAMILY PROTEIN"/>
    <property type="match status" value="1"/>
</dbReference>
<evidence type="ECO:0000256" key="3">
    <source>
        <dbReference type="ARBA" id="ARBA00022833"/>
    </source>
</evidence>
<dbReference type="InterPro" id="IPR013083">
    <property type="entry name" value="Znf_RING/FYVE/PHD"/>
</dbReference>
<evidence type="ECO:0000256" key="4">
    <source>
        <dbReference type="SAM" id="MobiDB-lite"/>
    </source>
</evidence>
<evidence type="ECO:0000313" key="7">
    <source>
        <dbReference type="Proteomes" id="UP001634393"/>
    </source>
</evidence>
<gene>
    <name evidence="6" type="ORF">ACJIZ3_006608</name>
</gene>
<dbReference type="EMBL" id="JBJXBP010000007">
    <property type="protein sequence ID" value="KAL3820703.1"/>
    <property type="molecule type" value="Genomic_DNA"/>
</dbReference>
<keyword evidence="2" id="KW-0863">Zinc-finger</keyword>
<feature type="domain" description="RING-CH-type" evidence="5">
    <location>
        <begin position="180"/>
        <end position="250"/>
    </location>
</feature>
<evidence type="ECO:0000256" key="1">
    <source>
        <dbReference type="ARBA" id="ARBA00022723"/>
    </source>
</evidence>
<organism evidence="6 7">
    <name type="scientific">Penstemon smallii</name>
    <dbReference type="NCBI Taxonomy" id="265156"/>
    <lineage>
        <taxon>Eukaryota</taxon>
        <taxon>Viridiplantae</taxon>
        <taxon>Streptophyta</taxon>
        <taxon>Embryophyta</taxon>
        <taxon>Tracheophyta</taxon>
        <taxon>Spermatophyta</taxon>
        <taxon>Magnoliopsida</taxon>
        <taxon>eudicotyledons</taxon>
        <taxon>Gunneridae</taxon>
        <taxon>Pentapetalae</taxon>
        <taxon>asterids</taxon>
        <taxon>lamiids</taxon>
        <taxon>Lamiales</taxon>
        <taxon>Plantaginaceae</taxon>
        <taxon>Cheloneae</taxon>
        <taxon>Penstemon</taxon>
    </lineage>
</organism>
<feature type="region of interest" description="Disordered" evidence="4">
    <location>
        <begin position="75"/>
        <end position="94"/>
    </location>
</feature>
<dbReference type="GO" id="GO:0008270">
    <property type="term" value="F:zinc ion binding"/>
    <property type="evidence" value="ECO:0007669"/>
    <property type="project" value="UniProtKB-KW"/>
</dbReference>
<dbReference type="PANTHER" id="PTHR46158">
    <property type="entry name" value="OS02G0165000 PROTEIN"/>
    <property type="match status" value="1"/>
</dbReference>
<evidence type="ECO:0000256" key="2">
    <source>
        <dbReference type="ARBA" id="ARBA00022771"/>
    </source>
</evidence>
<name>A0ABD3S889_9LAMI</name>
<dbReference type="PROSITE" id="PS51292">
    <property type="entry name" value="ZF_RING_CH"/>
    <property type="match status" value="1"/>
</dbReference>
<feature type="region of interest" description="Disordered" evidence="4">
    <location>
        <begin position="114"/>
        <end position="136"/>
    </location>
</feature>
<keyword evidence="1" id="KW-0479">Metal-binding</keyword>
<proteinExistence type="predicted"/>
<reference evidence="6 7" key="1">
    <citation type="submission" date="2024-12" db="EMBL/GenBank/DDBJ databases">
        <title>The unique morphological basis and parallel evolutionary history of personate flowers in Penstemon.</title>
        <authorList>
            <person name="Depatie T.H."/>
            <person name="Wessinger C.A."/>
        </authorList>
    </citation>
    <scope>NUCLEOTIDE SEQUENCE [LARGE SCALE GENOMIC DNA]</scope>
    <source>
        <strain evidence="6">WTNN_2</strain>
        <tissue evidence="6">Leaf</tissue>
    </source>
</reference>
<feature type="region of interest" description="Disordered" evidence="4">
    <location>
        <begin position="1"/>
        <end position="57"/>
    </location>
</feature>
<dbReference type="Gene3D" id="3.30.40.10">
    <property type="entry name" value="Zinc/RING finger domain, C3HC4 (zinc finger)"/>
    <property type="match status" value="1"/>
</dbReference>
<evidence type="ECO:0000259" key="5">
    <source>
        <dbReference type="PROSITE" id="PS51292"/>
    </source>
</evidence>
<keyword evidence="3" id="KW-0862">Zinc</keyword>
<protein>
    <recommendedName>
        <fullName evidence="5">RING-CH-type domain-containing protein</fullName>
    </recommendedName>
</protein>
<dbReference type="InterPro" id="IPR011016">
    <property type="entry name" value="Znf_RING-CH"/>
</dbReference>
<comment type="caution">
    <text evidence="6">The sequence shown here is derived from an EMBL/GenBank/DDBJ whole genome shotgun (WGS) entry which is preliminary data.</text>
</comment>